<comment type="caution">
    <text evidence="2">The sequence shown here is derived from an EMBL/GenBank/DDBJ whole genome shotgun (WGS) entry which is preliminary data.</text>
</comment>
<dbReference type="EMBL" id="JRZE01000001">
    <property type="protein sequence ID" value="KHF45971.1"/>
    <property type="molecule type" value="Genomic_DNA"/>
</dbReference>
<evidence type="ECO:0000313" key="2">
    <source>
        <dbReference type="EMBL" id="KHF45971.1"/>
    </source>
</evidence>
<feature type="compositionally biased region" description="Basic and acidic residues" evidence="1">
    <location>
        <begin position="1"/>
        <end position="11"/>
    </location>
</feature>
<accession>A0A837DHN8</accession>
<feature type="compositionally biased region" description="Basic residues" evidence="1">
    <location>
        <begin position="22"/>
        <end position="33"/>
    </location>
</feature>
<reference evidence="2 3" key="1">
    <citation type="submission" date="2014-10" db="EMBL/GenBank/DDBJ databases">
        <title>Genome sequence of Micropolyspora internatus JCM3315.</title>
        <authorList>
            <person name="Shin S.-K."/>
            <person name="Yi H."/>
        </authorList>
    </citation>
    <scope>NUCLEOTIDE SEQUENCE [LARGE SCALE GENOMIC DNA]</scope>
    <source>
        <strain evidence="2 3">JCM 3315</strain>
    </source>
</reference>
<sequence>MKIETTPDRVKGGGGRSTTPRAVRRSTRVIRRAVSHEPVAGHGLRATRSPRRGTCFSTRRPRPEDTETCPARADTDTGTDAARPVRLRAGERQGFAFDTP</sequence>
<evidence type="ECO:0000256" key="1">
    <source>
        <dbReference type="SAM" id="MobiDB-lite"/>
    </source>
</evidence>
<organism evidence="2 3">
    <name type="scientific">Saccharomonospora viridis</name>
    <dbReference type="NCBI Taxonomy" id="1852"/>
    <lineage>
        <taxon>Bacteria</taxon>
        <taxon>Bacillati</taxon>
        <taxon>Actinomycetota</taxon>
        <taxon>Actinomycetes</taxon>
        <taxon>Pseudonocardiales</taxon>
        <taxon>Pseudonocardiaceae</taxon>
        <taxon>Saccharomonospora</taxon>
    </lineage>
</organism>
<name>A0A837DHN8_9PSEU</name>
<dbReference type="AlphaFoldDB" id="A0A837DHN8"/>
<evidence type="ECO:0000313" key="3">
    <source>
        <dbReference type="Proteomes" id="UP000030848"/>
    </source>
</evidence>
<proteinExistence type="predicted"/>
<dbReference type="Proteomes" id="UP000030848">
    <property type="component" value="Unassembled WGS sequence"/>
</dbReference>
<protein>
    <submittedName>
        <fullName evidence="2">Uncharacterized protein</fullName>
    </submittedName>
</protein>
<gene>
    <name evidence="2" type="ORF">MINT15_02720</name>
</gene>
<feature type="region of interest" description="Disordered" evidence="1">
    <location>
        <begin position="1"/>
        <end position="100"/>
    </location>
</feature>